<evidence type="ECO:0000256" key="1">
    <source>
        <dbReference type="SAM" id="MobiDB-lite"/>
    </source>
</evidence>
<accession>A0A0G3BWS4</accession>
<dbReference type="InterPro" id="IPR040572">
    <property type="entry name" value="TackOD1"/>
</dbReference>
<dbReference type="SUPFAM" id="SSF55073">
    <property type="entry name" value="Nucleotide cyclase"/>
    <property type="match status" value="1"/>
</dbReference>
<dbReference type="PATRIC" id="fig|413882.6.peg.5346"/>
<dbReference type="AlphaFoldDB" id="A0A0G3BWS4"/>
<dbReference type="Pfam" id="PF00990">
    <property type="entry name" value="GGDEF"/>
    <property type="match status" value="1"/>
</dbReference>
<evidence type="ECO:0000313" key="3">
    <source>
        <dbReference type="EMBL" id="AKJ31811.1"/>
    </source>
</evidence>
<dbReference type="InterPro" id="IPR043128">
    <property type="entry name" value="Rev_trsase/Diguanyl_cyclase"/>
</dbReference>
<feature type="region of interest" description="Disordered" evidence="1">
    <location>
        <begin position="436"/>
        <end position="460"/>
    </location>
</feature>
<evidence type="ECO:0000313" key="4">
    <source>
        <dbReference type="Proteomes" id="UP000035352"/>
    </source>
</evidence>
<organism evidence="3 4">
    <name type="scientific">Caldimonas brevitalea</name>
    <dbReference type="NCBI Taxonomy" id="413882"/>
    <lineage>
        <taxon>Bacteria</taxon>
        <taxon>Pseudomonadati</taxon>
        <taxon>Pseudomonadota</taxon>
        <taxon>Betaproteobacteria</taxon>
        <taxon>Burkholderiales</taxon>
        <taxon>Sphaerotilaceae</taxon>
        <taxon>Caldimonas</taxon>
    </lineage>
</organism>
<sequence>MQRPTADIPPTLVVLDPSAASRLAAGGAEAWRSLLDPGVNPLGFYLAGGEAAQREDLASAIRRSPFWDRLCFCGPGEAVTPLLDGAATRDEALAACDRAEGRKQSLQLDPAALHFDERLLYYLYLRDPAELVPVPDRQARTLYRHPVAEALAERPEDVDTWLATLTRRRLLEPATLHDRTRHCRQCGSAHLQFVDVCPHCSSLQIRKAASLHCFTCGFVAPEADFHDERGLACPKCNARLRHIGVDYDRPLTQYACAHCHHAFVEARVLARCLDCRTEADPAELDVREVSSLRLSASGRAALRSGQIQESFAALDIGNHVAPAHFRHMIEWALAAQARHEMPFGLMLIEFLNAEQLVEVHGAPRAFLLLDEFARRLHELLRQSDITTRSTEERLWLFLPFSSAGGLAARLDRMLAEQKPASGPEMQLRVRYLQAPEQLEPQDNAEQMMSRLERLPHPQEA</sequence>
<dbReference type="KEGG" id="pbh:AAW51_5120"/>
<feature type="domain" description="GGDEF" evidence="2">
    <location>
        <begin position="341"/>
        <end position="460"/>
    </location>
</feature>
<dbReference type="Pfam" id="PF18551">
    <property type="entry name" value="TackOD1"/>
    <property type="match status" value="1"/>
</dbReference>
<evidence type="ECO:0000259" key="2">
    <source>
        <dbReference type="PROSITE" id="PS50887"/>
    </source>
</evidence>
<name>A0A0G3BWS4_9BURK</name>
<dbReference type="Proteomes" id="UP000035352">
    <property type="component" value="Chromosome"/>
</dbReference>
<feature type="compositionally biased region" description="Basic and acidic residues" evidence="1">
    <location>
        <begin position="450"/>
        <end position="460"/>
    </location>
</feature>
<protein>
    <recommendedName>
        <fullName evidence="2">GGDEF domain-containing protein</fullName>
    </recommendedName>
</protein>
<dbReference type="InterPro" id="IPR029787">
    <property type="entry name" value="Nucleotide_cyclase"/>
</dbReference>
<dbReference type="STRING" id="413882.AAW51_5120"/>
<dbReference type="Gene3D" id="3.30.70.270">
    <property type="match status" value="1"/>
</dbReference>
<reference evidence="3 4" key="1">
    <citation type="submission" date="2015-05" db="EMBL/GenBank/DDBJ databases">
        <authorList>
            <person name="Tang B."/>
            <person name="Yu Y."/>
        </authorList>
    </citation>
    <scope>NUCLEOTIDE SEQUENCE [LARGE SCALE GENOMIC DNA]</scope>
    <source>
        <strain evidence="3 4">DSM 7029</strain>
    </source>
</reference>
<dbReference type="RefSeq" id="WP_053013903.1">
    <property type="nucleotide sequence ID" value="NZ_CP011371.1"/>
</dbReference>
<dbReference type="EMBL" id="CP011371">
    <property type="protein sequence ID" value="AKJ31811.1"/>
    <property type="molecule type" value="Genomic_DNA"/>
</dbReference>
<dbReference type="PROSITE" id="PS50887">
    <property type="entry name" value="GGDEF"/>
    <property type="match status" value="1"/>
</dbReference>
<keyword evidence="4" id="KW-1185">Reference proteome</keyword>
<dbReference type="InterPro" id="IPR000160">
    <property type="entry name" value="GGDEF_dom"/>
</dbReference>
<proteinExistence type="predicted"/>
<gene>
    <name evidence="3" type="ORF">AAW51_5120</name>
</gene>